<protein>
    <submittedName>
        <fullName evidence="1">Uncharacterized protein</fullName>
    </submittedName>
</protein>
<dbReference type="AlphaFoldDB" id="A0A450U2H6"/>
<evidence type="ECO:0000313" key="2">
    <source>
        <dbReference type="EMBL" id="VFK23884.1"/>
    </source>
</evidence>
<reference evidence="1" key="1">
    <citation type="submission" date="2019-02" db="EMBL/GenBank/DDBJ databases">
        <authorList>
            <person name="Gruber-Vodicka R. H."/>
            <person name="Seah K. B. B."/>
        </authorList>
    </citation>
    <scope>NUCLEOTIDE SEQUENCE</scope>
    <source>
        <strain evidence="2">BECK_BZ164</strain>
        <strain evidence="1">BECK_BZ165</strain>
    </source>
</reference>
<gene>
    <name evidence="2" type="ORF">BECKFM1743B_GA0114221_109542</name>
    <name evidence="1" type="ORF">BECKFM1743C_GA0114222_109672</name>
</gene>
<dbReference type="EMBL" id="CAADFL010000954">
    <property type="protein sequence ID" value="VFK23884.1"/>
    <property type="molecule type" value="Genomic_DNA"/>
</dbReference>
<dbReference type="EMBL" id="CAADFA010000967">
    <property type="protein sequence ID" value="VFJ77222.1"/>
    <property type="molecule type" value="Genomic_DNA"/>
</dbReference>
<accession>A0A450U2H6</accession>
<sequence>MGRLFYPKSFIESDARLTLPQQKDTPPGAMDPMEWAIAHSGGAMARGGGAMALILGAMARAIWAMAQGFGAMAQVLGAMARSIRDVALIIPSSSFQPGVSSVGCW</sequence>
<proteinExistence type="predicted"/>
<organism evidence="1">
    <name type="scientific">Candidatus Kentrum sp. FM</name>
    <dbReference type="NCBI Taxonomy" id="2126340"/>
    <lineage>
        <taxon>Bacteria</taxon>
        <taxon>Pseudomonadati</taxon>
        <taxon>Pseudomonadota</taxon>
        <taxon>Gammaproteobacteria</taxon>
        <taxon>Candidatus Kentrum</taxon>
    </lineage>
</organism>
<name>A0A450U2H6_9GAMM</name>
<evidence type="ECO:0000313" key="1">
    <source>
        <dbReference type="EMBL" id="VFJ77222.1"/>
    </source>
</evidence>